<evidence type="ECO:0000256" key="12">
    <source>
        <dbReference type="ARBA" id="ARBA00022958"/>
    </source>
</evidence>
<evidence type="ECO:0000256" key="7">
    <source>
        <dbReference type="ARBA" id="ARBA00013129"/>
    </source>
</evidence>
<evidence type="ECO:0000256" key="2">
    <source>
        <dbReference type="ARBA" id="ARBA00000909"/>
    </source>
</evidence>
<keyword evidence="13" id="KW-0520">NAD</keyword>
<comment type="catalytic activity">
    <reaction evidence="19">
        <text>(6S)-NADHX + ADP = AMP + phosphate + NADH + H(+)</text>
        <dbReference type="Rhea" id="RHEA:32223"/>
        <dbReference type="ChEBI" id="CHEBI:15378"/>
        <dbReference type="ChEBI" id="CHEBI:43474"/>
        <dbReference type="ChEBI" id="CHEBI:57945"/>
        <dbReference type="ChEBI" id="CHEBI:64074"/>
        <dbReference type="ChEBI" id="CHEBI:456215"/>
        <dbReference type="ChEBI" id="CHEBI:456216"/>
        <dbReference type="EC" id="4.2.1.136"/>
    </reaction>
</comment>
<evidence type="ECO:0000256" key="20">
    <source>
        <dbReference type="ARBA" id="ARBA00049209"/>
    </source>
</evidence>
<dbReference type="InterPro" id="IPR004443">
    <property type="entry name" value="YjeF_N_dom"/>
</dbReference>
<evidence type="ECO:0000256" key="17">
    <source>
        <dbReference type="ARBA" id="ARBA00025153"/>
    </source>
</evidence>
<evidence type="ECO:0000256" key="11">
    <source>
        <dbReference type="ARBA" id="ARBA00022857"/>
    </source>
</evidence>
<dbReference type="PANTHER" id="PTHR12592">
    <property type="entry name" value="ATP-DEPENDENT (S)-NAD(P)H-HYDRATE DEHYDRATASE FAMILY MEMBER"/>
    <property type="match status" value="1"/>
</dbReference>
<evidence type="ECO:0000256" key="1">
    <source>
        <dbReference type="ARBA" id="ARBA00000013"/>
    </source>
</evidence>
<evidence type="ECO:0000256" key="9">
    <source>
        <dbReference type="ARBA" id="ARBA00022741"/>
    </source>
</evidence>
<dbReference type="NCBIfam" id="TIGR00196">
    <property type="entry name" value="yjeF_cterm"/>
    <property type="match status" value="1"/>
</dbReference>
<evidence type="ECO:0000259" key="21">
    <source>
        <dbReference type="PROSITE" id="PS51383"/>
    </source>
</evidence>
<sequence length="505" mass="53264">MNFFTSADIRRIENEIMETFAVSESVLMENAGSAAAEIIMNRFPSGEILVLTGPGKNGGDGYVAARHLASRGRRVEILSAIPAGNLKGISEENFRRAVQCGFPVSFSPDWSDEKIAGKIRHADILVDSLLGIGSKGLLRGEIARLCLHLKDTENVIALDIPTGIDPDSGHADIHCAGAALTITMICPKTGIATGEGKKLAGEIIVAGVGFPVPINAIPRIRSFSAACGKPFLPQFPYDIHKGMRGGAMVIGGCTTYRGAPLLSLRGFLRAGGGPVVLFSDEISCASCSTFLPEAILENNLFSKSDGEVVSTLSSWSERIGTIVLGPGIGRSERAGKICSLVFSAWKGNIIIDGDGLFWLSKCAEKHHRGNILLTPHEGEAARLLGVLPEAVRKDRLASARRIAEEWGPVLLKGAETLCDDGRETYLVAEGNRALAVPGSGDVLAGVIAAFLSAGTPLLESAALGAYVHGKSAQSLASSNGCDGILAREIADEIPHILKEMRDPLL</sequence>
<keyword evidence="9" id="KW-0547">Nucleotide-binding</keyword>
<keyword evidence="15" id="KW-0456">Lyase</keyword>
<proteinExistence type="inferred from homology"/>
<keyword evidence="14" id="KW-0413">Isomerase</keyword>
<comment type="function">
    <text evidence="17">Bifunctional enzyme that catalyzes the epimerization of the S- and R-forms of NAD(P)HX and the dehydration of the S-form of NAD(P)HX at the expense of ADP, which is converted to AMP. This allows the repair of both epimers of NAD(P)HX, a damaged form of NAD(P)H that is a result of enzymatic or heat-dependent hydration.</text>
</comment>
<evidence type="ECO:0000256" key="15">
    <source>
        <dbReference type="ARBA" id="ARBA00023239"/>
    </source>
</evidence>
<keyword evidence="11" id="KW-0521">NADP</keyword>
<dbReference type="GO" id="GO:0110051">
    <property type="term" value="P:metabolite repair"/>
    <property type="evidence" value="ECO:0007669"/>
    <property type="project" value="TreeGrafter"/>
</dbReference>
<comment type="similarity">
    <text evidence="5">In the C-terminal section; belongs to the NnrD/CARKD family.</text>
</comment>
<accession>A0A644VST2</accession>
<comment type="cofactor">
    <cofactor evidence="3">
        <name>K(+)</name>
        <dbReference type="ChEBI" id="CHEBI:29103"/>
    </cofactor>
</comment>
<comment type="catalytic activity">
    <reaction evidence="2">
        <text>(6R)-NADPHX = (6S)-NADPHX</text>
        <dbReference type="Rhea" id="RHEA:32227"/>
        <dbReference type="ChEBI" id="CHEBI:64076"/>
        <dbReference type="ChEBI" id="CHEBI:64077"/>
        <dbReference type="EC" id="5.1.99.6"/>
    </reaction>
</comment>
<dbReference type="EMBL" id="VSSQ01000395">
    <property type="protein sequence ID" value="MPL93562.1"/>
    <property type="molecule type" value="Genomic_DNA"/>
</dbReference>
<dbReference type="Gene3D" id="3.40.50.10260">
    <property type="entry name" value="YjeF N-terminal domain"/>
    <property type="match status" value="1"/>
</dbReference>
<dbReference type="GO" id="GO:0046872">
    <property type="term" value="F:metal ion binding"/>
    <property type="evidence" value="ECO:0007669"/>
    <property type="project" value="UniProtKB-KW"/>
</dbReference>
<dbReference type="Gene3D" id="3.40.1190.20">
    <property type="match status" value="1"/>
</dbReference>
<dbReference type="Pfam" id="PF01256">
    <property type="entry name" value="Carb_kinase"/>
    <property type="match status" value="1"/>
</dbReference>
<dbReference type="SUPFAM" id="SSF53613">
    <property type="entry name" value="Ribokinase-like"/>
    <property type="match status" value="1"/>
</dbReference>
<dbReference type="HAMAP" id="MF_01966">
    <property type="entry name" value="NADHX_epimerase"/>
    <property type="match status" value="1"/>
</dbReference>
<evidence type="ECO:0000256" key="13">
    <source>
        <dbReference type="ARBA" id="ARBA00023027"/>
    </source>
</evidence>
<dbReference type="PIRSF" id="PIRSF017184">
    <property type="entry name" value="Nnr"/>
    <property type="match status" value="1"/>
</dbReference>
<keyword evidence="16" id="KW-0511">Multifunctional enzyme</keyword>
<dbReference type="EC" id="5.1.99.6" evidence="6"/>
<dbReference type="Pfam" id="PF03853">
    <property type="entry name" value="YjeF_N"/>
    <property type="match status" value="1"/>
</dbReference>
<dbReference type="GO" id="GO:0052856">
    <property type="term" value="F:NAD(P)HX epimerase activity"/>
    <property type="evidence" value="ECO:0007669"/>
    <property type="project" value="UniProtKB-EC"/>
</dbReference>
<protein>
    <recommendedName>
        <fullName evidence="18">Nicotinamide nucleotide repair protein</fullName>
        <ecNumber evidence="7">4.2.1.136</ecNumber>
        <ecNumber evidence="6">5.1.99.6</ecNumber>
    </recommendedName>
</protein>
<dbReference type="PANTHER" id="PTHR12592:SF0">
    <property type="entry name" value="ATP-DEPENDENT (S)-NAD(P)H-HYDRATE DEHYDRATASE"/>
    <property type="match status" value="1"/>
</dbReference>
<dbReference type="AlphaFoldDB" id="A0A644VST2"/>
<dbReference type="CDD" id="cd01171">
    <property type="entry name" value="YXKO-related"/>
    <property type="match status" value="1"/>
</dbReference>
<dbReference type="PROSITE" id="PS51385">
    <property type="entry name" value="YJEF_N"/>
    <property type="match status" value="1"/>
</dbReference>
<evidence type="ECO:0000313" key="23">
    <source>
        <dbReference type="EMBL" id="MPL93562.1"/>
    </source>
</evidence>
<keyword evidence="12" id="KW-0630">Potassium</keyword>
<evidence type="ECO:0000256" key="10">
    <source>
        <dbReference type="ARBA" id="ARBA00022840"/>
    </source>
</evidence>
<name>A0A644VST2_9ZZZZ</name>
<organism evidence="23">
    <name type="scientific">bioreactor metagenome</name>
    <dbReference type="NCBI Taxonomy" id="1076179"/>
    <lineage>
        <taxon>unclassified sequences</taxon>
        <taxon>metagenomes</taxon>
        <taxon>ecological metagenomes</taxon>
    </lineage>
</organism>
<dbReference type="InterPro" id="IPR030677">
    <property type="entry name" value="Nnr"/>
</dbReference>
<keyword evidence="8" id="KW-0479">Metal-binding</keyword>
<evidence type="ECO:0000256" key="4">
    <source>
        <dbReference type="ARBA" id="ARBA00006001"/>
    </source>
</evidence>
<evidence type="ECO:0000259" key="22">
    <source>
        <dbReference type="PROSITE" id="PS51385"/>
    </source>
</evidence>
<evidence type="ECO:0000256" key="18">
    <source>
        <dbReference type="ARBA" id="ARBA00032624"/>
    </source>
</evidence>
<dbReference type="InterPro" id="IPR000631">
    <property type="entry name" value="CARKD"/>
</dbReference>
<feature type="domain" description="YjeF C-terminal" evidence="21">
    <location>
        <begin position="222"/>
        <end position="500"/>
    </location>
</feature>
<dbReference type="GO" id="GO:0052855">
    <property type="term" value="F:ADP-dependent NAD(P)H-hydrate dehydratase activity"/>
    <property type="evidence" value="ECO:0007669"/>
    <property type="project" value="UniProtKB-EC"/>
</dbReference>
<dbReference type="EC" id="4.2.1.136" evidence="7"/>
<comment type="catalytic activity">
    <reaction evidence="20">
        <text>(6S)-NADPHX + ADP = AMP + phosphate + NADPH + H(+)</text>
        <dbReference type="Rhea" id="RHEA:32235"/>
        <dbReference type="ChEBI" id="CHEBI:15378"/>
        <dbReference type="ChEBI" id="CHEBI:43474"/>
        <dbReference type="ChEBI" id="CHEBI:57783"/>
        <dbReference type="ChEBI" id="CHEBI:64076"/>
        <dbReference type="ChEBI" id="CHEBI:456215"/>
        <dbReference type="ChEBI" id="CHEBI:456216"/>
        <dbReference type="EC" id="4.2.1.136"/>
    </reaction>
</comment>
<evidence type="ECO:0000256" key="8">
    <source>
        <dbReference type="ARBA" id="ARBA00022723"/>
    </source>
</evidence>
<dbReference type="PROSITE" id="PS51383">
    <property type="entry name" value="YJEF_C_3"/>
    <property type="match status" value="1"/>
</dbReference>
<comment type="similarity">
    <text evidence="4">In the N-terminal section; belongs to the NnrE/AIBP family.</text>
</comment>
<dbReference type="SUPFAM" id="SSF64153">
    <property type="entry name" value="YjeF N-terminal domain-like"/>
    <property type="match status" value="1"/>
</dbReference>
<dbReference type="GO" id="GO:0005524">
    <property type="term" value="F:ATP binding"/>
    <property type="evidence" value="ECO:0007669"/>
    <property type="project" value="UniProtKB-KW"/>
</dbReference>
<keyword evidence="10" id="KW-0067">ATP-binding</keyword>
<evidence type="ECO:0000256" key="5">
    <source>
        <dbReference type="ARBA" id="ARBA00009524"/>
    </source>
</evidence>
<dbReference type="HAMAP" id="MF_01965">
    <property type="entry name" value="NADHX_dehydratase"/>
    <property type="match status" value="1"/>
</dbReference>
<evidence type="ECO:0000256" key="3">
    <source>
        <dbReference type="ARBA" id="ARBA00001958"/>
    </source>
</evidence>
<gene>
    <name evidence="23" type="primary">nnr_13</name>
    <name evidence="23" type="ORF">SDC9_39695</name>
</gene>
<dbReference type="InterPro" id="IPR029056">
    <property type="entry name" value="Ribokinase-like"/>
</dbReference>
<reference evidence="23" key="1">
    <citation type="submission" date="2019-08" db="EMBL/GenBank/DDBJ databases">
        <authorList>
            <person name="Kucharzyk K."/>
            <person name="Murdoch R.W."/>
            <person name="Higgins S."/>
            <person name="Loffler F."/>
        </authorList>
    </citation>
    <scope>NUCLEOTIDE SEQUENCE</scope>
</reference>
<evidence type="ECO:0000256" key="6">
    <source>
        <dbReference type="ARBA" id="ARBA00012228"/>
    </source>
</evidence>
<comment type="catalytic activity">
    <reaction evidence="1">
        <text>(6R)-NADHX = (6S)-NADHX</text>
        <dbReference type="Rhea" id="RHEA:32215"/>
        <dbReference type="ChEBI" id="CHEBI:64074"/>
        <dbReference type="ChEBI" id="CHEBI:64075"/>
        <dbReference type="EC" id="5.1.99.6"/>
    </reaction>
</comment>
<comment type="caution">
    <text evidence="23">The sequence shown here is derived from an EMBL/GenBank/DDBJ whole genome shotgun (WGS) entry which is preliminary data.</text>
</comment>
<evidence type="ECO:0000256" key="14">
    <source>
        <dbReference type="ARBA" id="ARBA00023235"/>
    </source>
</evidence>
<feature type="domain" description="YjeF N-terminal" evidence="22">
    <location>
        <begin position="9"/>
        <end position="216"/>
    </location>
</feature>
<dbReference type="InterPro" id="IPR036652">
    <property type="entry name" value="YjeF_N_dom_sf"/>
</dbReference>
<evidence type="ECO:0000256" key="19">
    <source>
        <dbReference type="ARBA" id="ARBA00048238"/>
    </source>
</evidence>
<dbReference type="NCBIfam" id="TIGR00197">
    <property type="entry name" value="yjeF_nterm"/>
    <property type="match status" value="1"/>
</dbReference>
<evidence type="ECO:0000256" key="16">
    <source>
        <dbReference type="ARBA" id="ARBA00023268"/>
    </source>
</evidence>